<comment type="cofactor">
    <cofactor evidence="12">
        <name>heme b</name>
        <dbReference type="ChEBI" id="CHEBI:60344"/>
    </cofactor>
    <text evidence="12">With its partner (PsbE) binds heme. PSII binds additional chlorophylls, carotenoids and specific lipids.</text>
</comment>
<dbReference type="GeneID" id="22165037"/>
<feature type="binding site" description="axial binding residue" evidence="12">
    <location>
        <position position="18"/>
    </location>
    <ligand>
        <name>heme</name>
        <dbReference type="ChEBI" id="CHEBI:30413"/>
        <note>ligand shared with alpha subunit</note>
    </ligand>
    <ligandPart>
        <name>Fe</name>
        <dbReference type="ChEBI" id="CHEBI:18248"/>
    </ligandPart>
</feature>
<dbReference type="InterPro" id="IPR006216">
    <property type="entry name" value="PSII_cyt_b559_CS"/>
</dbReference>
<evidence type="ECO:0000313" key="15">
    <source>
        <dbReference type="EMBL" id="AIW52156.1"/>
    </source>
</evidence>
<evidence type="ECO:0000256" key="13">
    <source>
        <dbReference type="RuleBase" id="RU004529"/>
    </source>
</evidence>
<keyword evidence="13 15" id="KW-0150">Chloroplast</keyword>
<feature type="domain" description="Photosystem II cytochrome b559 N-terminal" evidence="14">
    <location>
        <begin position="1"/>
        <end position="29"/>
    </location>
</feature>
<keyword evidence="2 12" id="KW-0813">Transport</keyword>
<protein>
    <recommendedName>
        <fullName evidence="12 13">Cytochrome b559 subunit beta</fullName>
    </recommendedName>
    <alternativeName>
        <fullName evidence="12 13">PSII reaction center subunit VI</fullName>
    </alternativeName>
</protein>
<accession>A0A0A0UWD1</accession>
<dbReference type="PROSITE" id="PS00537">
    <property type="entry name" value="CYTOCHROME_B559"/>
    <property type="match status" value="1"/>
</dbReference>
<dbReference type="GO" id="GO:0005506">
    <property type="term" value="F:iron ion binding"/>
    <property type="evidence" value="ECO:0007669"/>
    <property type="project" value="UniProtKB-UniRule"/>
</dbReference>
<organism evidence="15">
    <name type="scientific">Sanionia uncinata</name>
    <dbReference type="NCBI Taxonomy" id="140003"/>
    <lineage>
        <taxon>Eukaryota</taxon>
        <taxon>Viridiplantae</taxon>
        <taxon>Streptophyta</taxon>
        <taxon>Embryophyta</taxon>
        <taxon>Bryophyta</taxon>
        <taxon>Bryophytina</taxon>
        <taxon>Bryopsida</taxon>
        <taxon>Bryidae</taxon>
        <taxon>Hypnanae</taxon>
        <taxon>Hypnales</taxon>
        <taxon>Amblystegiaceae</taxon>
        <taxon>Sanionia</taxon>
    </lineage>
</organism>
<dbReference type="RefSeq" id="YP_009109468.1">
    <property type="nucleotide sequence ID" value="NC_025668.1"/>
</dbReference>
<keyword evidence="12" id="KW-0793">Thylakoid</keyword>
<keyword evidence="10 12" id="KW-0472">Membrane</keyword>
<reference evidence="15" key="1">
    <citation type="submission" date="2014-07" db="EMBL/GenBank/DDBJ databases">
        <title>Complete chloroplast genome sequences of an Antarctic moss Sanionia uncinata.</title>
        <authorList>
            <person name="Park M."/>
            <person name="Lee J."/>
            <person name="Shin S.C."/>
            <person name="Park H."/>
            <person name="Katny A.C."/>
            <person name="Lee H."/>
        </authorList>
    </citation>
    <scope>NUCLEOTIDE SEQUENCE</scope>
</reference>
<sequence>MTIDRTYPIFTVRWLAVHGLAIPTVFFLGSISAMQSIQR</sequence>
<dbReference type="SUPFAM" id="SSF161045">
    <property type="entry name" value="Cytochrome b559 subunits"/>
    <property type="match status" value="1"/>
</dbReference>
<evidence type="ECO:0000256" key="3">
    <source>
        <dbReference type="ARBA" id="ARBA00022531"/>
    </source>
</evidence>
<evidence type="ECO:0000256" key="2">
    <source>
        <dbReference type="ARBA" id="ARBA00022448"/>
    </source>
</evidence>
<evidence type="ECO:0000256" key="7">
    <source>
        <dbReference type="ARBA" id="ARBA00022982"/>
    </source>
</evidence>
<gene>
    <name evidence="12 15" type="primary">psbF</name>
    <name evidence="15" type="ORF">SunCp043</name>
</gene>
<evidence type="ECO:0000256" key="1">
    <source>
        <dbReference type="ARBA" id="ARBA00004167"/>
    </source>
</evidence>
<dbReference type="PIRSF" id="PIRSF000037">
    <property type="entry name" value="PsbF"/>
    <property type="match status" value="1"/>
</dbReference>
<dbReference type="GO" id="GO:0009055">
    <property type="term" value="F:electron transfer activity"/>
    <property type="evidence" value="ECO:0007669"/>
    <property type="project" value="UniProtKB-UniRule"/>
</dbReference>
<feature type="transmembrane region" description="Helical" evidence="13">
    <location>
        <begin position="12"/>
        <end position="34"/>
    </location>
</feature>
<dbReference type="GO" id="GO:0009539">
    <property type="term" value="C:photosystem II reaction center"/>
    <property type="evidence" value="ECO:0007669"/>
    <property type="project" value="InterPro"/>
</dbReference>
<name>A0A0A0UWD1_9BRYO</name>
<dbReference type="EMBL" id="KM111545">
    <property type="protein sequence ID" value="AIW52156.1"/>
    <property type="molecule type" value="Genomic_DNA"/>
</dbReference>
<evidence type="ECO:0000256" key="6">
    <source>
        <dbReference type="ARBA" id="ARBA00022723"/>
    </source>
</evidence>
<dbReference type="GO" id="GO:0009767">
    <property type="term" value="P:photosynthetic electron transport chain"/>
    <property type="evidence" value="ECO:0007669"/>
    <property type="project" value="InterPro"/>
</dbReference>
<evidence type="ECO:0000259" key="14">
    <source>
        <dbReference type="Pfam" id="PF00283"/>
    </source>
</evidence>
<evidence type="ECO:0000256" key="4">
    <source>
        <dbReference type="ARBA" id="ARBA00022617"/>
    </source>
</evidence>
<dbReference type="Pfam" id="PF00283">
    <property type="entry name" value="Cytochrom_B559"/>
    <property type="match status" value="1"/>
</dbReference>
<evidence type="ECO:0000256" key="10">
    <source>
        <dbReference type="ARBA" id="ARBA00023136"/>
    </source>
</evidence>
<dbReference type="HAMAP" id="MF_00643">
    <property type="entry name" value="PSII_PsbF"/>
    <property type="match status" value="1"/>
</dbReference>
<evidence type="ECO:0000256" key="5">
    <source>
        <dbReference type="ARBA" id="ARBA00022692"/>
    </source>
</evidence>
<evidence type="ECO:0000256" key="9">
    <source>
        <dbReference type="ARBA" id="ARBA00023004"/>
    </source>
</evidence>
<keyword evidence="11 12" id="KW-0604">Photosystem II</keyword>
<comment type="subunit">
    <text evidence="12">Heterodimer of an alpha subunit and a beta subunit. PSII is composed of 1 copy each of membrane proteins PsbA, PsbB, PsbC, PsbD, PsbE, PsbF, PsbH, PsbI, PsbJ, PsbK, PsbL, PsbM, PsbT, PsbX, PsbY, PsbZ, Psb30/Ycf12, at least 3 peripheral proteins of the oxygen-evolving complex and a large number of cofactors. It forms dimeric complexes.</text>
</comment>
<keyword evidence="4 12" id="KW-0349">Heme</keyword>
<evidence type="ECO:0000256" key="11">
    <source>
        <dbReference type="ARBA" id="ARBA00023276"/>
    </source>
</evidence>
<evidence type="ECO:0000256" key="12">
    <source>
        <dbReference type="HAMAP-Rule" id="MF_00643"/>
    </source>
</evidence>
<dbReference type="GO" id="GO:0020037">
    <property type="term" value="F:heme binding"/>
    <property type="evidence" value="ECO:0007669"/>
    <property type="project" value="InterPro"/>
</dbReference>
<evidence type="ECO:0000256" key="8">
    <source>
        <dbReference type="ARBA" id="ARBA00022989"/>
    </source>
</evidence>
<comment type="function">
    <text evidence="12 13">This b-type cytochrome is tightly associated with the reaction center of photosystem II (PSII). PSII is a light-driven water:plastoquinone oxidoreductase that uses light energy to abstract electrons from H(2)O, generating O(2) and a proton gradient subsequently used for ATP formation. It consists of a core antenna complex that captures photons, and an electron transfer chain that converts photonic excitation into a charge separation.</text>
</comment>
<dbReference type="InterPro" id="IPR006241">
    <property type="entry name" value="PSII_cyt_b559_bsu"/>
</dbReference>
<keyword evidence="9 12" id="KW-0408">Iron</keyword>
<dbReference type="NCBIfam" id="TIGR01333">
    <property type="entry name" value="cyt_b559_beta"/>
    <property type="match status" value="1"/>
</dbReference>
<dbReference type="InterPro" id="IPR013081">
    <property type="entry name" value="PSII_cyt_b559_N"/>
</dbReference>
<proteinExistence type="inferred from homology"/>
<keyword evidence="15" id="KW-0934">Plastid</keyword>
<geneLocation type="chloroplast" evidence="15"/>
<keyword evidence="6 12" id="KW-0479">Metal-binding</keyword>
<keyword evidence="7 12" id="KW-0249">Electron transport</keyword>
<keyword evidence="3 12" id="KW-0602">Photosynthesis</keyword>
<keyword evidence="8 12" id="KW-1133">Transmembrane helix</keyword>
<dbReference type="AlphaFoldDB" id="A0A0A0UWD1"/>
<dbReference type="GO" id="GO:0009535">
    <property type="term" value="C:chloroplast thylakoid membrane"/>
    <property type="evidence" value="ECO:0007669"/>
    <property type="project" value="UniProtKB-SubCell"/>
</dbReference>
<comment type="subcellular location">
    <subcellularLocation>
        <location evidence="1">Membrane</location>
        <topology evidence="1">Single-pass membrane protein</topology>
    </subcellularLocation>
    <subcellularLocation>
        <location evidence="12 13">Plastid</location>
        <location evidence="12 13">Chloroplast thylakoid membrane</location>
        <topology evidence="12 13">Single-pass membrane protein</topology>
    </subcellularLocation>
</comment>
<keyword evidence="5 12" id="KW-0812">Transmembrane</keyword>
<comment type="similarity">
    <text evidence="12 13">Belongs to the PsbE/PsbF family.</text>
</comment>